<dbReference type="InterPro" id="IPR020546">
    <property type="entry name" value="ATP_synth_F1_dsu/esu_N"/>
</dbReference>
<keyword evidence="7 8" id="KW-0066">ATP synthesis</keyword>
<evidence type="ECO:0000256" key="6">
    <source>
        <dbReference type="ARBA" id="ARBA00023196"/>
    </source>
</evidence>
<comment type="subunit">
    <text evidence="8 9">F-type ATPases have 2 components, CF(1) - the catalytic core - and CF(0) - the membrane proton channel. CF(1) has five subunits: alpha(3), beta(3), gamma(1), delta(1), epsilon(1). CF(0) has three main subunits: a, b and c.</text>
</comment>
<sequence>MDRPPLKVEVVAADRQVWAGDVVTVIARTTEGDIGILPGHEPLMAALIPCVVDIITSDGRSETLAVDGGFISVAQNHVWILSQKAIMGEEVTLDLAYREMAELRSLGDKENLTGEQTHHMNILDAQIRAGEKVQNEQPA</sequence>
<dbReference type="Pfam" id="PF02823">
    <property type="entry name" value="ATP-synt_DE_N"/>
    <property type="match status" value="1"/>
</dbReference>
<dbReference type="RefSeq" id="WP_121901956.1">
    <property type="nucleotide sequence ID" value="NZ_REFW01000003.1"/>
</dbReference>
<keyword evidence="8" id="KW-0375">Hydrogen ion transport</keyword>
<evidence type="ECO:0000256" key="3">
    <source>
        <dbReference type="ARBA" id="ARBA00022448"/>
    </source>
</evidence>
<dbReference type="InterPro" id="IPR036771">
    <property type="entry name" value="ATPsynth_dsu/esu_N"/>
</dbReference>
<dbReference type="InterPro" id="IPR001469">
    <property type="entry name" value="ATP_synth_F1_dsu/esu"/>
</dbReference>
<evidence type="ECO:0000259" key="10">
    <source>
        <dbReference type="Pfam" id="PF02823"/>
    </source>
</evidence>
<evidence type="ECO:0000313" key="12">
    <source>
        <dbReference type="Proteomes" id="UP000275256"/>
    </source>
</evidence>
<keyword evidence="11" id="KW-0378">Hydrolase</keyword>
<dbReference type="OrthoDB" id="9791445at2"/>
<keyword evidence="8" id="KW-1003">Cell membrane</keyword>
<comment type="subcellular location">
    <subcellularLocation>
        <location evidence="1 8">Cell membrane</location>
        <topology evidence="1 8">Peripheral membrane protein</topology>
    </subcellularLocation>
</comment>
<keyword evidence="4 8" id="KW-0406">Ion transport</keyword>
<dbReference type="GO" id="GO:0016787">
    <property type="term" value="F:hydrolase activity"/>
    <property type="evidence" value="ECO:0007669"/>
    <property type="project" value="UniProtKB-KW"/>
</dbReference>
<keyword evidence="5 8" id="KW-0472">Membrane</keyword>
<evidence type="ECO:0000256" key="8">
    <source>
        <dbReference type="HAMAP-Rule" id="MF_00530"/>
    </source>
</evidence>
<gene>
    <name evidence="8" type="primary">atpC</name>
    <name evidence="11" type="ORF">EAX62_11975</name>
</gene>
<reference evidence="11 12" key="1">
    <citation type="submission" date="2018-10" db="EMBL/GenBank/DDBJ databases">
        <title>Tessaracoccus antarcticuss sp. nov., isolated from sediment.</title>
        <authorList>
            <person name="Zhou L.Y."/>
            <person name="Du Z.J."/>
        </authorList>
    </citation>
    <scope>NUCLEOTIDE SEQUENCE [LARGE SCALE GENOMIC DNA]</scope>
    <source>
        <strain evidence="11 12">JDX10</strain>
    </source>
</reference>
<name>A0A3M0GNH3_9ACTN</name>
<evidence type="ECO:0000256" key="7">
    <source>
        <dbReference type="ARBA" id="ARBA00023310"/>
    </source>
</evidence>
<comment type="similarity">
    <text evidence="2 8 9">Belongs to the ATPase epsilon chain family.</text>
</comment>
<proteinExistence type="inferred from homology"/>
<evidence type="ECO:0000256" key="5">
    <source>
        <dbReference type="ARBA" id="ARBA00023136"/>
    </source>
</evidence>
<evidence type="ECO:0000313" key="11">
    <source>
        <dbReference type="EMBL" id="RMB58836.1"/>
    </source>
</evidence>
<dbReference type="PANTHER" id="PTHR13822:SF10">
    <property type="entry name" value="ATP SYNTHASE EPSILON CHAIN, CHLOROPLASTIC"/>
    <property type="match status" value="1"/>
</dbReference>
<dbReference type="GO" id="GO:0005524">
    <property type="term" value="F:ATP binding"/>
    <property type="evidence" value="ECO:0007669"/>
    <property type="project" value="UniProtKB-UniRule"/>
</dbReference>
<accession>A0A3M0GNH3</accession>
<dbReference type="GO" id="GO:0045259">
    <property type="term" value="C:proton-transporting ATP synthase complex"/>
    <property type="evidence" value="ECO:0007669"/>
    <property type="project" value="UniProtKB-KW"/>
</dbReference>
<keyword evidence="12" id="KW-1185">Reference proteome</keyword>
<organism evidence="11 12">
    <name type="scientific">Tessaracoccus antarcticus</name>
    <dbReference type="NCBI Taxonomy" id="2479848"/>
    <lineage>
        <taxon>Bacteria</taxon>
        <taxon>Bacillati</taxon>
        <taxon>Actinomycetota</taxon>
        <taxon>Actinomycetes</taxon>
        <taxon>Propionibacteriales</taxon>
        <taxon>Propionibacteriaceae</taxon>
        <taxon>Tessaracoccus</taxon>
    </lineage>
</organism>
<dbReference type="PANTHER" id="PTHR13822">
    <property type="entry name" value="ATP SYNTHASE DELTA/EPSILON CHAIN"/>
    <property type="match status" value="1"/>
</dbReference>
<dbReference type="HAMAP" id="MF_00530">
    <property type="entry name" value="ATP_synth_epsil_bac"/>
    <property type="match status" value="1"/>
</dbReference>
<evidence type="ECO:0000256" key="4">
    <source>
        <dbReference type="ARBA" id="ARBA00023065"/>
    </source>
</evidence>
<evidence type="ECO:0000256" key="9">
    <source>
        <dbReference type="RuleBase" id="RU003656"/>
    </source>
</evidence>
<protein>
    <recommendedName>
        <fullName evidence="8">ATP synthase epsilon chain</fullName>
    </recommendedName>
    <alternativeName>
        <fullName evidence="8">ATP synthase F1 sector epsilon subunit</fullName>
    </alternativeName>
    <alternativeName>
        <fullName evidence="8">F-ATPase epsilon subunit</fullName>
    </alternativeName>
</protein>
<evidence type="ECO:0000256" key="2">
    <source>
        <dbReference type="ARBA" id="ARBA00005712"/>
    </source>
</evidence>
<dbReference type="EMBL" id="REFW01000003">
    <property type="protein sequence ID" value="RMB58836.1"/>
    <property type="molecule type" value="Genomic_DNA"/>
</dbReference>
<keyword evidence="6 8" id="KW-0139">CF(1)</keyword>
<dbReference type="SUPFAM" id="SSF51344">
    <property type="entry name" value="Epsilon subunit of F1F0-ATP synthase N-terminal domain"/>
    <property type="match status" value="1"/>
</dbReference>
<evidence type="ECO:0000256" key="1">
    <source>
        <dbReference type="ARBA" id="ARBA00004202"/>
    </source>
</evidence>
<dbReference type="GO" id="GO:0046933">
    <property type="term" value="F:proton-transporting ATP synthase activity, rotational mechanism"/>
    <property type="evidence" value="ECO:0007669"/>
    <property type="project" value="UniProtKB-UniRule"/>
</dbReference>
<dbReference type="CDD" id="cd12152">
    <property type="entry name" value="F1-ATPase_delta"/>
    <property type="match status" value="1"/>
</dbReference>
<dbReference type="Proteomes" id="UP000275256">
    <property type="component" value="Unassembled WGS sequence"/>
</dbReference>
<dbReference type="Gene3D" id="2.60.15.10">
    <property type="entry name" value="F0F1 ATP synthase delta/epsilon subunit, N-terminal"/>
    <property type="match status" value="1"/>
</dbReference>
<dbReference type="NCBIfam" id="TIGR01216">
    <property type="entry name" value="ATP_synt_epsi"/>
    <property type="match status" value="1"/>
</dbReference>
<dbReference type="GO" id="GO:0005886">
    <property type="term" value="C:plasma membrane"/>
    <property type="evidence" value="ECO:0007669"/>
    <property type="project" value="UniProtKB-SubCell"/>
</dbReference>
<comment type="function">
    <text evidence="8">Produces ATP from ADP in the presence of a proton gradient across the membrane.</text>
</comment>
<keyword evidence="3 8" id="KW-0813">Transport</keyword>
<comment type="caution">
    <text evidence="11">The sequence shown here is derived from an EMBL/GenBank/DDBJ whole genome shotgun (WGS) entry which is preliminary data.</text>
</comment>
<dbReference type="AlphaFoldDB" id="A0A3M0GNH3"/>
<feature type="domain" description="ATP synthase F1 complex delta/epsilon subunit N-terminal" evidence="10">
    <location>
        <begin position="6"/>
        <end position="85"/>
    </location>
</feature>
<dbReference type="NCBIfam" id="NF009977">
    <property type="entry name" value="PRK13442.1"/>
    <property type="match status" value="1"/>
</dbReference>